<dbReference type="InterPro" id="IPR027417">
    <property type="entry name" value="P-loop_NTPase"/>
</dbReference>
<dbReference type="PANTHER" id="PTHR42771">
    <property type="entry name" value="IRON(3+)-HYDROXAMATE IMPORT ATP-BINDING PROTEIN FHUC"/>
    <property type="match status" value="1"/>
</dbReference>
<dbReference type="EMBL" id="LR590481">
    <property type="protein sequence ID" value="VTQ91227.1"/>
    <property type="molecule type" value="Genomic_DNA"/>
</dbReference>
<organism evidence="11 12">
    <name type="scientific">Hathewaya histolytica</name>
    <name type="common">Clostridium histolyticum</name>
    <dbReference type="NCBI Taxonomy" id="1498"/>
    <lineage>
        <taxon>Bacteria</taxon>
        <taxon>Bacillati</taxon>
        <taxon>Bacillota</taxon>
        <taxon>Clostridia</taxon>
        <taxon>Eubacteriales</taxon>
        <taxon>Clostridiaceae</taxon>
        <taxon>Hathewaya</taxon>
    </lineage>
</organism>
<evidence type="ECO:0000256" key="3">
    <source>
        <dbReference type="ARBA" id="ARBA00022475"/>
    </source>
</evidence>
<evidence type="ECO:0000256" key="2">
    <source>
        <dbReference type="ARBA" id="ARBA00022448"/>
    </source>
</evidence>
<dbReference type="SMART" id="SM00382">
    <property type="entry name" value="AAA"/>
    <property type="match status" value="1"/>
</dbReference>
<evidence type="ECO:0000256" key="5">
    <source>
        <dbReference type="ARBA" id="ARBA00022741"/>
    </source>
</evidence>
<dbReference type="KEGG" id="hhw:NCTC503_01767"/>
<comment type="subcellular location">
    <subcellularLocation>
        <location evidence="1">Cell membrane</location>
        <topology evidence="1">Peripheral membrane protein</topology>
    </subcellularLocation>
</comment>
<dbReference type="PROSITE" id="PS50893">
    <property type="entry name" value="ABC_TRANSPORTER_2"/>
    <property type="match status" value="1"/>
</dbReference>
<evidence type="ECO:0000256" key="1">
    <source>
        <dbReference type="ARBA" id="ARBA00004202"/>
    </source>
</evidence>
<protein>
    <submittedName>
        <fullName evidence="11">Ferrichrome ABC transporter ATP-binding protein</fullName>
    </submittedName>
</protein>
<gene>
    <name evidence="11" type="primary">yusV_3</name>
    <name evidence="11" type="ORF">NCTC503_01767</name>
</gene>
<dbReference type="GO" id="GO:0006826">
    <property type="term" value="P:iron ion transport"/>
    <property type="evidence" value="ECO:0007669"/>
    <property type="project" value="UniProtKB-KW"/>
</dbReference>
<name>A0A4V6Z1B9_HATHI</name>
<keyword evidence="12" id="KW-1185">Reference proteome</keyword>
<accession>A0A4V6Z1B9</accession>
<keyword evidence="8" id="KW-0406">Ion transport</keyword>
<dbReference type="GO" id="GO:0005886">
    <property type="term" value="C:plasma membrane"/>
    <property type="evidence" value="ECO:0007669"/>
    <property type="project" value="UniProtKB-SubCell"/>
</dbReference>
<evidence type="ECO:0000256" key="6">
    <source>
        <dbReference type="ARBA" id="ARBA00022840"/>
    </source>
</evidence>
<sequence length="258" mass="29419">MISIKGEELTYLYDKEEILKGINVDIKKGEITSIIGANGCGKSTLLKNLTRIYKPKSGKVFIDFKDIKSYGYKDLARKVAILPQGPEGPDGITIEELCHFGRNPYKAFLEGKSNKDEEMVEYALKETRLYDIRNRRLRTLSGGQRQMAWIAMSLAQETEILFLDEPTTYLDLTHQIDILELLKRINRENGKTIVMVIHDLNQAAKYSHNLITLRKGKVYSMGNTVNIFTEDMIKDVFSVNSRIIVEPINNDLICIPIT</sequence>
<reference evidence="11 12" key="1">
    <citation type="submission" date="2019-05" db="EMBL/GenBank/DDBJ databases">
        <authorList>
            <consortium name="Pathogen Informatics"/>
        </authorList>
    </citation>
    <scope>NUCLEOTIDE SEQUENCE [LARGE SCALE GENOMIC DNA]</scope>
    <source>
        <strain evidence="11 12">NCTC503</strain>
    </source>
</reference>
<evidence type="ECO:0000313" key="12">
    <source>
        <dbReference type="Proteomes" id="UP000308489"/>
    </source>
</evidence>
<dbReference type="GO" id="GO:0016887">
    <property type="term" value="F:ATP hydrolysis activity"/>
    <property type="evidence" value="ECO:0007669"/>
    <property type="project" value="InterPro"/>
</dbReference>
<evidence type="ECO:0000256" key="8">
    <source>
        <dbReference type="ARBA" id="ARBA00023065"/>
    </source>
</evidence>
<dbReference type="CDD" id="cd03214">
    <property type="entry name" value="ABC_Iron-Siderophores_B12_Hemin"/>
    <property type="match status" value="1"/>
</dbReference>
<keyword evidence="4" id="KW-0410">Iron transport</keyword>
<feature type="domain" description="ABC transporter" evidence="10">
    <location>
        <begin position="4"/>
        <end position="240"/>
    </location>
</feature>
<dbReference type="Gene3D" id="3.40.50.300">
    <property type="entry name" value="P-loop containing nucleotide triphosphate hydrolases"/>
    <property type="match status" value="1"/>
</dbReference>
<keyword evidence="9" id="KW-0472">Membrane</keyword>
<evidence type="ECO:0000259" key="10">
    <source>
        <dbReference type="PROSITE" id="PS50893"/>
    </source>
</evidence>
<dbReference type="InterPro" id="IPR051535">
    <property type="entry name" value="Siderophore_ABC-ATPase"/>
</dbReference>
<dbReference type="RefSeq" id="WP_138210385.1">
    <property type="nucleotide sequence ID" value="NZ_CBCRUQ010000027.1"/>
</dbReference>
<dbReference type="SUPFAM" id="SSF52540">
    <property type="entry name" value="P-loop containing nucleoside triphosphate hydrolases"/>
    <property type="match status" value="1"/>
</dbReference>
<dbReference type="InterPro" id="IPR003439">
    <property type="entry name" value="ABC_transporter-like_ATP-bd"/>
</dbReference>
<dbReference type="GO" id="GO:0005524">
    <property type="term" value="F:ATP binding"/>
    <property type="evidence" value="ECO:0007669"/>
    <property type="project" value="UniProtKB-KW"/>
</dbReference>
<keyword evidence="6 11" id="KW-0067">ATP-binding</keyword>
<dbReference type="AlphaFoldDB" id="A0A4V6Z1B9"/>
<dbReference type="PROSITE" id="PS00211">
    <property type="entry name" value="ABC_TRANSPORTER_1"/>
    <property type="match status" value="1"/>
</dbReference>
<dbReference type="OrthoDB" id="9799337at2"/>
<dbReference type="FunFam" id="3.40.50.300:FF:000134">
    <property type="entry name" value="Iron-enterobactin ABC transporter ATP-binding protein"/>
    <property type="match status" value="1"/>
</dbReference>
<evidence type="ECO:0000313" key="11">
    <source>
        <dbReference type="EMBL" id="VTQ91227.1"/>
    </source>
</evidence>
<dbReference type="InterPro" id="IPR003593">
    <property type="entry name" value="AAA+_ATPase"/>
</dbReference>
<dbReference type="Pfam" id="PF00005">
    <property type="entry name" value="ABC_tran"/>
    <property type="match status" value="1"/>
</dbReference>
<dbReference type="InterPro" id="IPR017871">
    <property type="entry name" value="ABC_transporter-like_CS"/>
</dbReference>
<evidence type="ECO:0000256" key="9">
    <source>
        <dbReference type="ARBA" id="ARBA00023136"/>
    </source>
</evidence>
<evidence type="ECO:0000256" key="7">
    <source>
        <dbReference type="ARBA" id="ARBA00023004"/>
    </source>
</evidence>
<dbReference type="Proteomes" id="UP000308489">
    <property type="component" value="Chromosome 1"/>
</dbReference>
<keyword evidence="2" id="KW-0813">Transport</keyword>
<evidence type="ECO:0000256" key="4">
    <source>
        <dbReference type="ARBA" id="ARBA00022496"/>
    </source>
</evidence>
<keyword evidence="5" id="KW-0547">Nucleotide-binding</keyword>
<keyword evidence="3" id="KW-1003">Cell membrane</keyword>
<dbReference type="PANTHER" id="PTHR42771:SF2">
    <property type="entry name" value="IRON(3+)-HYDROXAMATE IMPORT ATP-BINDING PROTEIN FHUC"/>
    <property type="match status" value="1"/>
</dbReference>
<keyword evidence="7" id="KW-0408">Iron</keyword>
<proteinExistence type="predicted"/>